<proteinExistence type="predicted"/>
<reference evidence="2" key="1">
    <citation type="journal article" date="2024" name="Front. Bioeng. Biotechnol.">
        <title>Genome-scale model development and genomic sequencing of the oleaginous clade Lipomyces.</title>
        <authorList>
            <person name="Czajka J.J."/>
            <person name="Han Y."/>
            <person name="Kim J."/>
            <person name="Mondo S.J."/>
            <person name="Hofstad B.A."/>
            <person name="Robles A."/>
            <person name="Haridas S."/>
            <person name="Riley R."/>
            <person name="LaButti K."/>
            <person name="Pangilinan J."/>
            <person name="Andreopoulos W."/>
            <person name="Lipzen A."/>
            <person name="Yan J."/>
            <person name="Wang M."/>
            <person name="Ng V."/>
            <person name="Grigoriev I.V."/>
            <person name="Spatafora J.W."/>
            <person name="Magnuson J.K."/>
            <person name="Baker S.E."/>
            <person name="Pomraning K.R."/>
        </authorList>
    </citation>
    <scope>NUCLEOTIDE SEQUENCE [LARGE SCALE GENOMIC DNA]</scope>
    <source>
        <strain evidence="2">CBS 7786</strain>
    </source>
</reference>
<dbReference type="EMBL" id="MU971354">
    <property type="protein sequence ID" value="KAK9238609.1"/>
    <property type="molecule type" value="Genomic_DNA"/>
</dbReference>
<keyword evidence="2" id="KW-1185">Reference proteome</keyword>
<evidence type="ECO:0000313" key="1">
    <source>
        <dbReference type="EMBL" id="KAK9238609.1"/>
    </source>
</evidence>
<sequence length="294" mass="33336">MKFRRHKQSTRRIKGSRRQRQHSPPPVGNKKLQTISEDGVKVSKPKKKQPRRKEDIGGNTPRAFAELMSRMNKEKDDKVPREADNDDKTGNRKTGDFRKESKKRADVVSTADKKATSEVTKSEELKILPGESFAEFTRRVNEALPIVRAKSGAPSMEAVRKMKKRQIAEANGQKPLLTKKQKRTAAAEEDDADDDGEDYSDEEAEERRYMELKTKRSNSPDPWKKLSRPPPPKFGEIAAAPPVLNLPSKKLVNVPKKAGPLSERLVLEAEREQVIGKYRAMVGRKRKLHPESAQ</sequence>
<accession>A0ACC3T3T8</accession>
<comment type="caution">
    <text evidence="1">The sequence shown here is derived from an EMBL/GenBank/DDBJ whole genome shotgun (WGS) entry which is preliminary data.</text>
</comment>
<gene>
    <name evidence="1" type="ORF">V1525DRAFT_400535</name>
</gene>
<organism evidence="1 2">
    <name type="scientific">Lipomyces kononenkoae</name>
    <name type="common">Yeast</name>
    <dbReference type="NCBI Taxonomy" id="34357"/>
    <lineage>
        <taxon>Eukaryota</taxon>
        <taxon>Fungi</taxon>
        <taxon>Dikarya</taxon>
        <taxon>Ascomycota</taxon>
        <taxon>Saccharomycotina</taxon>
        <taxon>Lipomycetes</taxon>
        <taxon>Lipomycetales</taxon>
        <taxon>Lipomycetaceae</taxon>
        <taxon>Lipomyces</taxon>
    </lineage>
</organism>
<name>A0ACC3T3T8_LIPKO</name>
<protein>
    <submittedName>
        <fullName evidence="1">Uncharacterized protein</fullName>
    </submittedName>
</protein>
<evidence type="ECO:0000313" key="2">
    <source>
        <dbReference type="Proteomes" id="UP001433508"/>
    </source>
</evidence>
<dbReference type="Proteomes" id="UP001433508">
    <property type="component" value="Unassembled WGS sequence"/>
</dbReference>